<keyword evidence="3" id="KW-1185">Reference proteome</keyword>
<organism evidence="2 3">
    <name type="scientific">Diaporthe vaccinii</name>
    <dbReference type="NCBI Taxonomy" id="105482"/>
    <lineage>
        <taxon>Eukaryota</taxon>
        <taxon>Fungi</taxon>
        <taxon>Dikarya</taxon>
        <taxon>Ascomycota</taxon>
        <taxon>Pezizomycotina</taxon>
        <taxon>Sordariomycetes</taxon>
        <taxon>Sordariomycetidae</taxon>
        <taxon>Diaporthales</taxon>
        <taxon>Diaporthaceae</taxon>
        <taxon>Diaporthe</taxon>
        <taxon>Diaporthe eres species complex</taxon>
    </lineage>
</organism>
<name>A0ABR4EMH2_9PEZI</name>
<feature type="signal peptide" evidence="1">
    <location>
        <begin position="1"/>
        <end position="17"/>
    </location>
</feature>
<feature type="chain" id="PRO_5046226600" evidence="1">
    <location>
        <begin position="18"/>
        <end position="112"/>
    </location>
</feature>
<dbReference type="EMBL" id="JBAWTH010000041">
    <property type="protein sequence ID" value="KAL2283621.1"/>
    <property type="molecule type" value="Genomic_DNA"/>
</dbReference>
<evidence type="ECO:0000313" key="2">
    <source>
        <dbReference type="EMBL" id="KAL2283621.1"/>
    </source>
</evidence>
<evidence type="ECO:0000256" key="1">
    <source>
        <dbReference type="SAM" id="SignalP"/>
    </source>
</evidence>
<sequence length="112" mass="12209">MKFILVAAATSLSFAMASPTQNGGNLFARDKPKLNQYRTLDDCKNDRDILYHAAPSLGNCYDLDSQTGAFFYNTAGFLHASANKDVGCNGESLHIKGGECMEKGDYKSVVFQ</sequence>
<evidence type="ECO:0000313" key="3">
    <source>
        <dbReference type="Proteomes" id="UP001600888"/>
    </source>
</evidence>
<keyword evidence="1" id="KW-0732">Signal</keyword>
<reference evidence="2 3" key="1">
    <citation type="submission" date="2024-03" db="EMBL/GenBank/DDBJ databases">
        <title>A high-quality draft genome sequence of Diaporthe vaccinii, a causative agent of upright dieback and viscid rot disease in cranberry plants.</title>
        <authorList>
            <person name="Sarrasin M."/>
            <person name="Lang B.F."/>
            <person name="Burger G."/>
        </authorList>
    </citation>
    <scope>NUCLEOTIDE SEQUENCE [LARGE SCALE GENOMIC DNA]</scope>
    <source>
        <strain evidence="2 3">IS7</strain>
    </source>
</reference>
<proteinExistence type="predicted"/>
<gene>
    <name evidence="2" type="ORF">FJTKL_09694</name>
</gene>
<accession>A0ABR4EMH2</accession>
<dbReference type="Proteomes" id="UP001600888">
    <property type="component" value="Unassembled WGS sequence"/>
</dbReference>
<comment type="caution">
    <text evidence="2">The sequence shown here is derived from an EMBL/GenBank/DDBJ whole genome shotgun (WGS) entry which is preliminary data.</text>
</comment>
<protein>
    <submittedName>
        <fullName evidence="2">Uncharacterized protein</fullName>
    </submittedName>
</protein>